<dbReference type="OrthoDB" id="273917at2759"/>
<dbReference type="InterPro" id="IPR043519">
    <property type="entry name" value="NT_sf"/>
</dbReference>
<evidence type="ECO:0000256" key="1">
    <source>
        <dbReference type="SAM" id="MobiDB-lite"/>
    </source>
</evidence>
<dbReference type="PANTHER" id="PTHR12271">
    <property type="entry name" value="POLY A POLYMERASE CID PAP -RELATED"/>
    <property type="match status" value="1"/>
</dbReference>
<dbReference type="PANTHER" id="PTHR12271:SF40">
    <property type="entry name" value="POLY(A) RNA POLYMERASE GLD2"/>
    <property type="match status" value="1"/>
</dbReference>
<name>A0A1R2AYD1_9CILI</name>
<accession>A0A1R2AYD1</accession>
<organism evidence="2 3">
    <name type="scientific">Stentor coeruleus</name>
    <dbReference type="NCBI Taxonomy" id="5963"/>
    <lineage>
        <taxon>Eukaryota</taxon>
        <taxon>Sar</taxon>
        <taxon>Alveolata</taxon>
        <taxon>Ciliophora</taxon>
        <taxon>Postciliodesmatophora</taxon>
        <taxon>Heterotrichea</taxon>
        <taxon>Heterotrichida</taxon>
        <taxon>Stentoridae</taxon>
        <taxon>Stentor</taxon>
    </lineage>
</organism>
<feature type="compositionally biased region" description="Basic residues" evidence="1">
    <location>
        <begin position="496"/>
        <end position="510"/>
    </location>
</feature>
<dbReference type="GO" id="GO:0031123">
    <property type="term" value="P:RNA 3'-end processing"/>
    <property type="evidence" value="ECO:0007669"/>
    <property type="project" value="TreeGrafter"/>
</dbReference>
<keyword evidence="3" id="KW-1185">Reference proteome</keyword>
<evidence type="ECO:0000313" key="2">
    <source>
        <dbReference type="EMBL" id="OMJ69544.1"/>
    </source>
</evidence>
<gene>
    <name evidence="2" type="ORF">SteCoe_32703</name>
</gene>
<proteinExistence type="predicted"/>
<reference evidence="2 3" key="1">
    <citation type="submission" date="2016-11" db="EMBL/GenBank/DDBJ databases">
        <title>The macronuclear genome of Stentor coeruleus: a giant cell with tiny introns.</title>
        <authorList>
            <person name="Slabodnick M."/>
            <person name="Ruby J.G."/>
            <person name="Reiff S.B."/>
            <person name="Swart E.C."/>
            <person name="Gosai S."/>
            <person name="Prabakaran S."/>
            <person name="Witkowska E."/>
            <person name="Larue G.E."/>
            <person name="Fisher S."/>
            <person name="Freeman R.M."/>
            <person name="Gunawardena J."/>
            <person name="Chu W."/>
            <person name="Stover N.A."/>
            <person name="Gregory B.D."/>
            <person name="Nowacki M."/>
            <person name="Derisi J."/>
            <person name="Roy S.W."/>
            <person name="Marshall W.F."/>
            <person name="Sood P."/>
        </authorList>
    </citation>
    <scope>NUCLEOTIDE SEQUENCE [LARGE SCALE GENOMIC DNA]</scope>
    <source>
        <strain evidence="2">WM001</strain>
    </source>
</reference>
<dbReference type="SUPFAM" id="SSF81301">
    <property type="entry name" value="Nucleotidyltransferase"/>
    <property type="match status" value="1"/>
</dbReference>
<dbReference type="EMBL" id="MPUH01001185">
    <property type="protein sequence ID" value="OMJ69544.1"/>
    <property type="molecule type" value="Genomic_DNA"/>
</dbReference>
<feature type="region of interest" description="Disordered" evidence="1">
    <location>
        <begin position="492"/>
        <end position="536"/>
    </location>
</feature>
<dbReference type="Gene3D" id="1.10.1410.10">
    <property type="match status" value="1"/>
</dbReference>
<dbReference type="AlphaFoldDB" id="A0A1R2AYD1"/>
<evidence type="ECO:0000313" key="3">
    <source>
        <dbReference type="Proteomes" id="UP000187209"/>
    </source>
</evidence>
<dbReference type="SUPFAM" id="SSF81631">
    <property type="entry name" value="PAP/OAS1 substrate-binding domain"/>
    <property type="match status" value="1"/>
</dbReference>
<comment type="caution">
    <text evidence="2">The sequence shown here is derived from an EMBL/GenBank/DDBJ whole genome shotgun (WGS) entry which is preliminary data.</text>
</comment>
<evidence type="ECO:0008006" key="4">
    <source>
        <dbReference type="Google" id="ProtNLM"/>
    </source>
</evidence>
<protein>
    <recommendedName>
        <fullName evidence="4">PAP-associated domain-containing protein</fullName>
    </recommendedName>
</protein>
<dbReference type="GO" id="GO:0016779">
    <property type="term" value="F:nucleotidyltransferase activity"/>
    <property type="evidence" value="ECO:0007669"/>
    <property type="project" value="TreeGrafter"/>
</dbReference>
<dbReference type="Gene3D" id="3.30.460.10">
    <property type="entry name" value="Beta Polymerase, domain 2"/>
    <property type="match status" value="1"/>
</dbReference>
<dbReference type="Proteomes" id="UP000187209">
    <property type="component" value="Unassembled WGS sequence"/>
</dbReference>
<sequence>MDLAYADYIKDSNQYLRNFASKKYCVTDHSIGLILACNQKDINNELALLQSLEIAFSALKKLELINLCYLKFFKSSEYFLNRYPDLNLDFLQIYIRVCLNLPHSSSLSNVSEIFCCCFNKLIGIYARSIDLVKIIHIGRKNACMFKEKPKILSDEIFRDIEKLSRIKDEENFPEIMLTIFGVCRQLNFSRGEGIEDLGLYLETIIKIVYDEKLTLQYFEEFSSKIQGFIRLFSEGTRIELEMYEQMAASKLGYAKGQVYSASSSYVVSSNAIPRKSAEYFENSSKEKKYSKEPSNYAYNNYEKEREFHQNIDIMHPKKNQESALPEIKSEEPSYIENHPLEFSMPRDRSRAVPMHSRQILGARASKNLKKIPVNNYEIASKDSSEEAPPEIILNNSSPFEIIQDTIRYLESQWAENNSFNDKELKDIFSEFYNQTVEFQVELAKCLKSSINEYKIDSRNLEFWRIIIQTADEFIKIDQKKELENLLDKKMQFKNHSSSRRNGQFRKRPSQRSRIATGTEHKDLTDPGYNSSDEPPEFQPLGSYVENFSKENHLPEKSYAVNDAFSSFNPDSLLNNCDSVDEQNKQWVKDPNNISEIIEKKIESASNPINKLYSSEIKVNLIEKNEVIEQQYPKTGGKIEEDIYQISIENAIENLTNDVLKLIAKHKGEYDDIIEINELLSLIRSKFKEKSPSATLKLIGSALIGTYIKNSDFDILLIDYLSPDPAKLLVQSLNNLGMGNTQLNNFFLITPPNKNFRLKIQINDEMVYELSSLIKEYCKLDSRCIELIILIKLWAQKNGLQGQGMPSGIHLSLLVILFLQTCTPQIFPSLQCYEHNPKYINGNDVWFLTGSDFESCNTQSLGDLIMSFFEFLTKFSEKSCVGNIRQACIYENTETNYFFSMFHPFTNHEFSSIQKNSPESEQFLHLLKYSACMLLSREKLSKIMPS</sequence>